<dbReference type="GO" id="GO:0008443">
    <property type="term" value="F:phosphofructokinase activity"/>
    <property type="evidence" value="ECO:0007669"/>
    <property type="project" value="TreeGrafter"/>
</dbReference>
<dbReference type="InterPro" id="IPR002173">
    <property type="entry name" value="Carboh/pur_kinase_PfkB_CS"/>
</dbReference>
<dbReference type="GO" id="GO:0005829">
    <property type="term" value="C:cytosol"/>
    <property type="evidence" value="ECO:0007669"/>
    <property type="project" value="TreeGrafter"/>
</dbReference>
<feature type="domain" description="Carbohydrate kinase PfkB" evidence="7">
    <location>
        <begin position="27"/>
        <end position="294"/>
    </location>
</feature>
<keyword evidence="2 6" id="KW-0808">Transferase</keyword>
<keyword evidence="3 6" id="KW-0547">Nucleotide-binding</keyword>
<dbReference type="GO" id="GO:0009024">
    <property type="term" value="F:tagatose-6-phosphate kinase activity"/>
    <property type="evidence" value="ECO:0007669"/>
    <property type="project" value="UniProtKB-EC"/>
</dbReference>
<keyword evidence="9" id="KW-1185">Reference proteome</keyword>
<comment type="similarity">
    <text evidence="1">Belongs to the carbohydrate kinase pfkB family.</text>
</comment>
<dbReference type="PROSITE" id="PS00584">
    <property type="entry name" value="PFKB_KINASES_2"/>
    <property type="match status" value="1"/>
</dbReference>
<evidence type="ECO:0000256" key="2">
    <source>
        <dbReference type="ARBA" id="ARBA00022679"/>
    </source>
</evidence>
<dbReference type="NCBIfam" id="TIGR03168">
    <property type="entry name" value="1-PFK"/>
    <property type="match status" value="1"/>
</dbReference>
<dbReference type="Proteomes" id="UP000218689">
    <property type="component" value="Unassembled WGS sequence"/>
</dbReference>
<keyword evidence="6" id="KW-0423">Lactose metabolism</keyword>
<dbReference type="GO" id="GO:0005988">
    <property type="term" value="P:lactose metabolic process"/>
    <property type="evidence" value="ECO:0007669"/>
    <property type="project" value="UniProtKB-KW"/>
</dbReference>
<dbReference type="Gene3D" id="3.40.1190.20">
    <property type="match status" value="1"/>
</dbReference>
<dbReference type="Pfam" id="PF00294">
    <property type="entry name" value="PfkB"/>
    <property type="match status" value="1"/>
</dbReference>
<dbReference type="EC" id="2.7.1.144" evidence="6"/>
<evidence type="ECO:0000256" key="3">
    <source>
        <dbReference type="ARBA" id="ARBA00022741"/>
    </source>
</evidence>
<dbReference type="PANTHER" id="PTHR46566">
    <property type="entry name" value="1-PHOSPHOFRUCTOKINASE-RELATED"/>
    <property type="match status" value="1"/>
</dbReference>
<evidence type="ECO:0000256" key="5">
    <source>
        <dbReference type="ARBA" id="ARBA00022840"/>
    </source>
</evidence>
<dbReference type="CDD" id="cd01164">
    <property type="entry name" value="FruK_PfkB_like"/>
    <property type="match status" value="1"/>
</dbReference>
<comment type="pathway">
    <text evidence="6">Carbohydrate metabolism; D-tagatose 6-phosphate degradation; D-glyceraldehyde 3-phosphate and glycerone phosphate from D-tagatose 6-phosphate: step 1/2.</text>
</comment>
<evidence type="ECO:0000313" key="8">
    <source>
        <dbReference type="EMBL" id="GAX47093.1"/>
    </source>
</evidence>
<proteinExistence type="inferred from homology"/>
<dbReference type="EMBL" id="BEDT01000001">
    <property type="protein sequence ID" value="GAX47093.1"/>
    <property type="molecule type" value="Genomic_DNA"/>
</dbReference>
<comment type="catalytic activity">
    <reaction evidence="6">
        <text>D-tagatofuranose 6-phosphate + ATP = D-tagatofuranose 1,6-bisphosphate + ADP + H(+)</text>
        <dbReference type="Rhea" id="RHEA:12420"/>
        <dbReference type="ChEBI" id="CHEBI:15378"/>
        <dbReference type="ChEBI" id="CHEBI:30616"/>
        <dbReference type="ChEBI" id="CHEBI:58694"/>
        <dbReference type="ChEBI" id="CHEBI:58695"/>
        <dbReference type="ChEBI" id="CHEBI:456216"/>
        <dbReference type="EC" id="2.7.1.144"/>
    </reaction>
</comment>
<dbReference type="RefSeq" id="WP_094784138.1">
    <property type="nucleotide sequence ID" value="NZ_BEDT01000001.1"/>
</dbReference>
<dbReference type="InterPro" id="IPR017583">
    <property type="entry name" value="Tagatose/fructose_Pkinase"/>
</dbReference>
<dbReference type="SUPFAM" id="SSF53613">
    <property type="entry name" value="Ribokinase-like"/>
    <property type="match status" value="1"/>
</dbReference>
<dbReference type="PANTHER" id="PTHR46566:SF5">
    <property type="entry name" value="1-PHOSPHOFRUCTOKINASE"/>
    <property type="match status" value="1"/>
</dbReference>
<evidence type="ECO:0000256" key="1">
    <source>
        <dbReference type="ARBA" id="ARBA00005380"/>
    </source>
</evidence>
<gene>
    <name evidence="8" type="ORF">RsY01_674</name>
</gene>
<comment type="caution">
    <text evidence="8">The sequence shown here is derived from an EMBL/GenBank/DDBJ whole genome shotgun (WGS) entry which is preliminary data.</text>
</comment>
<keyword evidence="5 6" id="KW-0067">ATP-binding</keyword>
<organism evidence="8 9">
    <name type="scientific">Pseudolactococcus reticulitermitis</name>
    <dbReference type="NCBI Taxonomy" id="2025039"/>
    <lineage>
        <taxon>Bacteria</taxon>
        <taxon>Bacillati</taxon>
        <taxon>Bacillota</taxon>
        <taxon>Bacilli</taxon>
        <taxon>Lactobacillales</taxon>
        <taxon>Streptococcaceae</taxon>
        <taxon>Pseudolactococcus</taxon>
    </lineage>
</organism>
<comment type="similarity">
    <text evidence="6">Belongs to the carbohydrate kinase PfkB family. LacC subfamily.</text>
</comment>
<dbReference type="GO" id="GO:2001059">
    <property type="term" value="P:D-tagatose 6-phosphate catabolic process"/>
    <property type="evidence" value="ECO:0007669"/>
    <property type="project" value="UniProtKB-UniPathway"/>
</dbReference>
<evidence type="ECO:0000256" key="4">
    <source>
        <dbReference type="ARBA" id="ARBA00022777"/>
    </source>
</evidence>
<reference evidence="9" key="1">
    <citation type="submission" date="2017-08" db="EMBL/GenBank/DDBJ databases">
        <title>Draft genome sequence of Lactococcus sp. strain Rs-Y01, isolated from the gut of the lower termite Reticulitermes speratus.</title>
        <authorList>
            <person name="Ohkuma M."/>
            <person name="Yuki M."/>
        </authorList>
    </citation>
    <scope>NUCLEOTIDE SEQUENCE [LARGE SCALE GENOMIC DNA]</scope>
    <source>
        <strain evidence="9">Rs-Y01</strain>
    </source>
</reference>
<dbReference type="OrthoDB" id="9801219at2"/>
<name>A0A224XBS3_9LACT</name>
<keyword evidence="4 8" id="KW-0418">Kinase</keyword>
<sequence>MIVTITMNPSLDFTYLIPHFDLGKMNRFAPPTKSVGGKGVNAGRTAALSGSEVLLTGFLGGDFGTLVKKYLVAENLFQLEMLTTCEETRNAITIMHDQDIHTEIVENGPKISDAEAFDLLNKIATTSTSQKIDLICLSGSVNSDNPQLYLEMLTYIREQISRDIPVFMDISGIQLETILKSKGYKPNFIKPNIHELSDILKKDIQTKEEAKKELNHPYFSGIDYIMISCGSEGAICKAKNTFYDIDIPQIHITNTTGSGDASVGGFAHAFNHHYDLEDALKYAMACGMSNAQHGAVGVIDVGDVTDFIKQITVRKID</sequence>
<dbReference type="UniPathway" id="UPA00704">
    <property type="reaction ID" value="UER00715"/>
</dbReference>
<dbReference type="InterPro" id="IPR011611">
    <property type="entry name" value="PfkB_dom"/>
</dbReference>
<protein>
    <recommendedName>
        <fullName evidence="6">Tagatose-6-phosphate kinase</fullName>
        <ecNumber evidence="6">2.7.1.144</ecNumber>
    </recommendedName>
</protein>
<accession>A0A224XBS3</accession>
<evidence type="ECO:0000313" key="9">
    <source>
        <dbReference type="Proteomes" id="UP000218689"/>
    </source>
</evidence>
<dbReference type="PIRSF" id="PIRSF000535">
    <property type="entry name" value="1PFK/6PFK/LacC"/>
    <property type="match status" value="1"/>
</dbReference>
<evidence type="ECO:0000259" key="7">
    <source>
        <dbReference type="Pfam" id="PF00294"/>
    </source>
</evidence>
<dbReference type="AlphaFoldDB" id="A0A224XBS3"/>
<dbReference type="InterPro" id="IPR029056">
    <property type="entry name" value="Ribokinase-like"/>
</dbReference>
<evidence type="ECO:0000256" key="6">
    <source>
        <dbReference type="PIRNR" id="PIRNR000535"/>
    </source>
</evidence>
<dbReference type="GO" id="GO:0005524">
    <property type="term" value="F:ATP binding"/>
    <property type="evidence" value="ECO:0007669"/>
    <property type="project" value="UniProtKB-KW"/>
</dbReference>